<accession>A0A844XS02</accession>
<dbReference type="SUPFAM" id="SSF111331">
    <property type="entry name" value="NAD kinase/diacylglycerol kinase-like"/>
    <property type="match status" value="1"/>
</dbReference>
<dbReference type="Pfam" id="PF00781">
    <property type="entry name" value="DAGK_cat"/>
    <property type="match status" value="1"/>
</dbReference>
<protein>
    <recommendedName>
        <fullName evidence="1">DAGKc domain-containing protein</fullName>
    </recommendedName>
</protein>
<proteinExistence type="predicted"/>
<name>A0A844XS02_9SPHN</name>
<dbReference type="OrthoDB" id="7209949at2"/>
<dbReference type="Proteomes" id="UP000448199">
    <property type="component" value="Unassembled WGS sequence"/>
</dbReference>
<reference evidence="2 3" key="1">
    <citation type="submission" date="2019-12" db="EMBL/GenBank/DDBJ databases">
        <title>Genomic-based taxomic classification of the family Erythrobacteraceae.</title>
        <authorList>
            <person name="Xu L."/>
        </authorList>
    </citation>
    <scope>NUCLEOTIDE SEQUENCE [LARGE SCALE GENOMIC DNA]</scope>
    <source>
        <strain evidence="2 3">DSM 17792</strain>
    </source>
</reference>
<dbReference type="AlphaFoldDB" id="A0A844XS02"/>
<sequence length="345" mass="37852">MERTIYQFDHLARIAEGVTRAPSSVQPVHQGGQAVRVGVILNRRSHQNNAERRECEDRSNVSVVRPETRLDIARELARFADRGIDLLIISGGDGTVRDVLTMGQPVFGSRWPKIAVLPKGKTNALNVDLGSPSDWTLAQAIDAYSTGRTVERRPLAIRRAGTDDPAMLGFIFGAGAFSLGVEAGQDAHRIGFFNSLAVGMTSAWGIMQALFGSDANRWRRGTRMDLAYLPSGETMPHSRHGDPSRRHVMLASTLETMPLDIKLFGKRQDGIRLVVLDHPRRRIMFSVPAILAGWHPRWLPGAGLHHLSANGFAIDLDAPFILDGEHFAPGSYTIEQGPELTFVAG</sequence>
<organism evidence="2 3">
    <name type="scientific">Qipengyuania vulgaris</name>
    <dbReference type="NCBI Taxonomy" id="291985"/>
    <lineage>
        <taxon>Bacteria</taxon>
        <taxon>Pseudomonadati</taxon>
        <taxon>Pseudomonadota</taxon>
        <taxon>Alphaproteobacteria</taxon>
        <taxon>Sphingomonadales</taxon>
        <taxon>Erythrobacteraceae</taxon>
        <taxon>Qipengyuania</taxon>
    </lineage>
</organism>
<gene>
    <name evidence="2" type="ORF">GRI69_11615</name>
</gene>
<evidence type="ECO:0000313" key="2">
    <source>
        <dbReference type="EMBL" id="MXO48905.1"/>
    </source>
</evidence>
<evidence type="ECO:0000259" key="1">
    <source>
        <dbReference type="PROSITE" id="PS50146"/>
    </source>
</evidence>
<comment type="caution">
    <text evidence="2">The sequence shown here is derived from an EMBL/GenBank/DDBJ whole genome shotgun (WGS) entry which is preliminary data.</text>
</comment>
<keyword evidence="3" id="KW-1185">Reference proteome</keyword>
<dbReference type="EMBL" id="WTYC01000006">
    <property type="protein sequence ID" value="MXO48905.1"/>
    <property type="molecule type" value="Genomic_DNA"/>
</dbReference>
<dbReference type="InterPro" id="IPR017438">
    <property type="entry name" value="ATP-NAD_kinase_N"/>
</dbReference>
<dbReference type="InterPro" id="IPR001206">
    <property type="entry name" value="Diacylglycerol_kinase_cat_dom"/>
</dbReference>
<dbReference type="InterPro" id="IPR016064">
    <property type="entry name" value="NAD/diacylglycerol_kinase_sf"/>
</dbReference>
<dbReference type="GO" id="GO:0016301">
    <property type="term" value="F:kinase activity"/>
    <property type="evidence" value="ECO:0007669"/>
    <property type="project" value="InterPro"/>
</dbReference>
<feature type="domain" description="DAGKc" evidence="1">
    <location>
        <begin position="65"/>
        <end position="164"/>
    </location>
</feature>
<dbReference type="RefSeq" id="WP_160728448.1">
    <property type="nucleotide sequence ID" value="NZ_WTYC01000006.1"/>
</dbReference>
<dbReference type="PROSITE" id="PS50146">
    <property type="entry name" value="DAGK"/>
    <property type="match status" value="1"/>
</dbReference>
<dbReference type="Gene3D" id="3.40.50.10330">
    <property type="entry name" value="Probable inorganic polyphosphate/atp-NAD kinase, domain 1"/>
    <property type="match status" value="1"/>
</dbReference>
<evidence type="ECO:0000313" key="3">
    <source>
        <dbReference type="Proteomes" id="UP000448199"/>
    </source>
</evidence>